<dbReference type="FunFam" id="2.40.30.10:FF:000007">
    <property type="entry name" value="Translation initiation factor IF-2"/>
    <property type="match status" value="1"/>
</dbReference>
<dbReference type="InterPro" id="IPR000178">
    <property type="entry name" value="TF_IF2_bacterial-like"/>
</dbReference>
<evidence type="ECO:0000256" key="2">
    <source>
        <dbReference type="ARBA" id="ARBA00007733"/>
    </source>
</evidence>
<feature type="domain" description="Tr-type G" evidence="11">
    <location>
        <begin position="160"/>
        <end position="328"/>
    </location>
</feature>
<dbReference type="PANTHER" id="PTHR43381">
    <property type="entry name" value="TRANSLATION INITIATION FACTOR IF-2-RELATED"/>
    <property type="match status" value="1"/>
</dbReference>
<evidence type="ECO:0000256" key="5">
    <source>
        <dbReference type="ARBA" id="ARBA00022917"/>
    </source>
</evidence>
<dbReference type="Pfam" id="PF00009">
    <property type="entry name" value="GTP_EFTU"/>
    <property type="match status" value="1"/>
</dbReference>
<dbReference type="InterPro" id="IPR036925">
    <property type="entry name" value="TIF_IF2_dom3_sf"/>
</dbReference>
<dbReference type="SUPFAM" id="SSF52540">
    <property type="entry name" value="P-loop containing nucleoside triphosphate hydrolases"/>
    <property type="match status" value="1"/>
</dbReference>
<dbReference type="Pfam" id="PF22042">
    <property type="entry name" value="EF-G_D2"/>
    <property type="match status" value="1"/>
</dbReference>
<dbReference type="HAMAP" id="MF_00100_B">
    <property type="entry name" value="IF_2_B"/>
    <property type="match status" value="1"/>
</dbReference>
<dbReference type="GO" id="GO:0003743">
    <property type="term" value="F:translation initiation factor activity"/>
    <property type="evidence" value="ECO:0007669"/>
    <property type="project" value="UniProtKB-KW"/>
</dbReference>
<keyword evidence="6" id="KW-0809">Transit peptide</keyword>
<dbReference type="SUPFAM" id="SSF52156">
    <property type="entry name" value="Initiation factor IF2/eIF5b, domain 3"/>
    <property type="match status" value="1"/>
</dbReference>
<sequence length="701" mass="78449">MSRALIILKNSNLLQQLSYTTCLKHLRNEKIILQRTQPCLNFHSTSQVQVASKKHSKKKIVKPVIFKPKKTVIEIRHDMTVENIASSCNRTTDQVFEALEMIPDSQEYEDEHSVVSYGDIQKIIGKFGFRWKLEEKKVQKEKENKDVVKQPLPDLSAMKSRPPVVTIMGHVDHGKTTLLDSLRHSHVVDQEFGGITQHIGAFSVKTPTGQNITFLDTPGHAAFSAMRARGANVTDIVILVVAADDGVMKQTEQSIEFTNQANVPVIVAINKMDKPEANAEVVKNGLLKCGIQVEDLGGDVQSIPVSALKGTGLNELLDAVLVLSEILELKADYNGLVEASVIESKTHPGRGKLSTALIDRGTLKKGDVLVAGTAWCKVRGMFNDQGRPISKAEPGSAVEIIGWRELPHAGDTILQVKNEKRAHEVIQFRKSLKEDEKALEDARIIHEKMEQHRKDYHDKLEAKRSAGRRVGAIYKKERRKETETESSGPELAVVIKGDVDGSVEALLDALDTYQSDQCRLHIIHYGVGPITEHDVELAKSFNGVIYGFNVDCVGSAQSLANSSKVDVERHNIIYKLLDNIRDRLSKKLPLIDREEIVGQATVLELFRINEGKKKIPVAGSRCTKGTLQRKLNFRLIRNEDLLLEGPVHSLRHFKNEVESIKTDVECGIRFEDFFIEPQPGDDIICYKVVQGEQKLDWYLDF</sequence>
<dbReference type="PANTHER" id="PTHR43381:SF20">
    <property type="entry name" value="TRANSLATION INITIATION FACTOR IF-2, MITOCHONDRIAL"/>
    <property type="match status" value="1"/>
</dbReference>
<dbReference type="CDD" id="cd01887">
    <property type="entry name" value="IF2_eIF5B"/>
    <property type="match status" value="1"/>
</dbReference>
<evidence type="ECO:0000313" key="12">
    <source>
        <dbReference type="EMBL" id="CAD5123058.1"/>
    </source>
</evidence>
<dbReference type="InterPro" id="IPR000795">
    <property type="entry name" value="T_Tr_GTP-bd_dom"/>
</dbReference>
<dbReference type="InterPro" id="IPR015760">
    <property type="entry name" value="TIF_IF2"/>
</dbReference>
<keyword evidence="3" id="KW-0396">Initiation factor</keyword>
<dbReference type="Gene3D" id="3.40.50.10050">
    <property type="entry name" value="Translation initiation factor IF- 2, domain 3"/>
    <property type="match status" value="1"/>
</dbReference>
<dbReference type="InterPro" id="IPR053905">
    <property type="entry name" value="EF-G-like_DII"/>
</dbReference>
<dbReference type="Gene3D" id="2.40.30.10">
    <property type="entry name" value="Translation factors"/>
    <property type="match status" value="2"/>
</dbReference>
<comment type="subcellular location">
    <subcellularLocation>
        <location evidence="1">Mitochondrion</location>
    </subcellularLocation>
</comment>
<dbReference type="AlphaFoldDB" id="A0A7I8W4D7"/>
<dbReference type="FunFam" id="2.40.30.10:FF:000008">
    <property type="entry name" value="Translation initiation factor IF-2"/>
    <property type="match status" value="1"/>
</dbReference>
<dbReference type="InterPro" id="IPR005225">
    <property type="entry name" value="Small_GTP-bd"/>
</dbReference>
<dbReference type="InterPro" id="IPR044145">
    <property type="entry name" value="IF2_II"/>
</dbReference>
<comment type="caution">
    <text evidence="12">The sequence shown here is derived from an EMBL/GenBank/DDBJ whole genome shotgun (WGS) entry which is preliminary data.</text>
</comment>
<evidence type="ECO:0000256" key="9">
    <source>
        <dbReference type="ARBA" id="ARBA00025162"/>
    </source>
</evidence>
<dbReference type="CDD" id="cd03702">
    <property type="entry name" value="IF2_mtIF2_II"/>
    <property type="match status" value="1"/>
</dbReference>
<dbReference type="InterPro" id="IPR027417">
    <property type="entry name" value="P-loop_NTPase"/>
</dbReference>
<dbReference type="PROSITE" id="PS51722">
    <property type="entry name" value="G_TR_2"/>
    <property type="match status" value="1"/>
</dbReference>
<dbReference type="GO" id="GO:0005739">
    <property type="term" value="C:mitochondrion"/>
    <property type="evidence" value="ECO:0007669"/>
    <property type="project" value="UniProtKB-SubCell"/>
</dbReference>
<gene>
    <name evidence="12" type="ORF">DGYR_LOCUS10783</name>
</gene>
<dbReference type="OrthoDB" id="361630at2759"/>
<comment type="function">
    <text evidence="9">One of the essential components for the initiation of protein synthesis. Protects formylmethionyl-tRNA from spontaneous hydrolysis and promotes its binding to the 30S ribosomal subunits. Also involved in the hydrolysis of GTP during the formation of the 70S ribosomal complex.</text>
</comment>
<dbReference type="Proteomes" id="UP000549394">
    <property type="component" value="Unassembled WGS sequence"/>
</dbReference>
<keyword evidence="13" id="KW-1185">Reference proteome</keyword>
<dbReference type="InterPro" id="IPR009000">
    <property type="entry name" value="Transl_B-barrel_sf"/>
</dbReference>
<evidence type="ECO:0000256" key="3">
    <source>
        <dbReference type="ARBA" id="ARBA00022540"/>
    </source>
</evidence>
<dbReference type="GO" id="GO:0003924">
    <property type="term" value="F:GTPase activity"/>
    <property type="evidence" value="ECO:0007669"/>
    <property type="project" value="InterPro"/>
</dbReference>
<evidence type="ECO:0000259" key="11">
    <source>
        <dbReference type="PROSITE" id="PS51722"/>
    </source>
</evidence>
<dbReference type="CDD" id="cd03692">
    <property type="entry name" value="mtIF2_IVc"/>
    <property type="match status" value="1"/>
</dbReference>
<evidence type="ECO:0000256" key="1">
    <source>
        <dbReference type="ARBA" id="ARBA00004173"/>
    </source>
</evidence>
<keyword evidence="4" id="KW-0547">Nucleotide-binding</keyword>
<evidence type="ECO:0000256" key="4">
    <source>
        <dbReference type="ARBA" id="ARBA00022741"/>
    </source>
</evidence>
<evidence type="ECO:0000256" key="10">
    <source>
        <dbReference type="ARBA" id="ARBA00044200"/>
    </source>
</evidence>
<dbReference type="Gene3D" id="3.40.50.300">
    <property type="entry name" value="P-loop containing nucleotide triphosphate hydrolases"/>
    <property type="match status" value="1"/>
</dbReference>
<proteinExistence type="inferred from homology"/>
<dbReference type="EMBL" id="CAJFCJ010000019">
    <property type="protein sequence ID" value="CAD5123058.1"/>
    <property type="molecule type" value="Genomic_DNA"/>
</dbReference>
<keyword evidence="5" id="KW-0648">Protein biosynthesis</keyword>
<protein>
    <recommendedName>
        <fullName evidence="10">Translation initiation factor IF-2, mitochondrial</fullName>
    </recommendedName>
</protein>
<comment type="similarity">
    <text evidence="2">Belongs to the TRAFAC class translation factor GTPase superfamily. Classic translation factor GTPase family. IF-2 subfamily.</text>
</comment>
<reference evidence="12 13" key="1">
    <citation type="submission" date="2020-08" db="EMBL/GenBank/DDBJ databases">
        <authorList>
            <person name="Hejnol A."/>
        </authorList>
    </citation>
    <scope>NUCLEOTIDE SEQUENCE [LARGE SCALE GENOMIC DNA]</scope>
</reference>
<organism evidence="12 13">
    <name type="scientific">Dimorphilus gyrociliatus</name>
    <dbReference type="NCBI Taxonomy" id="2664684"/>
    <lineage>
        <taxon>Eukaryota</taxon>
        <taxon>Metazoa</taxon>
        <taxon>Spiralia</taxon>
        <taxon>Lophotrochozoa</taxon>
        <taxon>Annelida</taxon>
        <taxon>Polychaeta</taxon>
        <taxon>Polychaeta incertae sedis</taxon>
        <taxon>Dinophilidae</taxon>
        <taxon>Dimorphilus</taxon>
    </lineage>
</organism>
<dbReference type="FunFam" id="3.40.50.300:FF:000019">
    <property type="entry name" value="Translation initiation factor IF-2"/>
    <property type="match status" value="1"/>
</dbReference>
<name>A0A7I8W4D7_9ANNE</name>
<dbReference type="InterPro" id="IPR023115">
    <property type="entry name" value="TIF_IF2_dom3"/>
</dbReference>
<keyword evidence="7" id="KW-0496">Mitochondrion</keyword>
<dbReference type="NCBIfam" id="TIGR00231">
    <property type="entry name" value="small_GTP"/>
    <property type="match status" value="1"/>
</dbReference>
<evidence type="ECO:0000256" key="8">
    <source>
        <dbReference type="ARBA" id="ARBA00023134"/>
    </source>
</evidence>
<dbReference type="PROSITE" id="PS01176">
    <property type="entry name" value="IF2"/>
    <property type="match status" value="1"/>
</dbReference>
<evidence type="ECO:0000256" key="6">
    <source>
        <dbReference type="ARBA" id="ARBA00022946"/>
    </source>
</evidence>
<dbReference type="Pfam" id="PF11987">
    <property type="entry name" value="IF-2"/>
    <property type="match status" value="1"/>
</dbReference>
<keyword evidence="8" id="KW-0342">GTP-binding</keyword>
<dbReference type="SUPFAM" id="SSF50447">
    <property type="entry name" value="Translation proteins"/>
    <property type="match status" value="2"/>
</dbReference>
<evidence type="ECO:0000313" key="13">
    <source>
        <dbReference type="Proteomes" id="UP000549394"/>
    </source>
</evidence>
<dbReference type="FunFam" id="3.40.50.10050:FF:000001">
    <property type="entry name" value="Translation initiation factor IF-2"/>
    <property type="match status" value="1"/>
</dbReference>
<dbReference type="GO" id="GO:0005525">
    <property type="term" value="F:GTP binding"/>
    <property type="evidence" value="ECO:0007669"/>
    <property type="project" value="UniProtKB-KW"/>
</dbReference>
<accession>A0A7I8W4D7</accession>
<evidence type="ECO:0000256" key="7">
    <source>
        <dbReference type="ARBA" id="ARBA00023128"/>
    </source>
</evidence>